<dbReference type="InterPro" id="IPR027417">
    <property type="entry name" value="P-loop_NTPase"/>
</dbReference>
<organism evidence="6 7">
    <name type="scientific">Hydrogenophaga palleronii</name>
    <dbReference type="NCBI Taxonomy" id="65655"/>
    <lineage>
        <taxon>Bacteria</taxon>
        <taxon>Pseudomonadati</taxon>
        <taxon>Pseudomonadota</taxon>
        <taxon>Betaproteobacteria</taxon>
        <taxon>Burkholderiales</taxon>
        <taxon>Comamonadaceae</taxon>
        <taxon>Hydrogenophaga</taxon>
    </lineage>
</organism>
<keyword evidence="4" id="KW-0067">ATP-binding</keyword>
<dbReference type="PANTHER" id="PTHR42939">
    <property type="entry name" value="ABC TRANSPORTER ATP-BINDING PROTEIN ALBC-RELATED"/>
    <property type="match status" value="1"/>
</dbReference>
<dbReference type="RefSeq" id="WP_310316596.1">
    <property type="nucleotide sequence ID" value="NZ_JAVDWU010000005.1"/>
</dbReference>
<evidence type="ECO:0000313" key="6">
    <source>
        <dbReference type="EMBL" id="MDR7150677.1"/>
    </source>
</evidence>
<gene>
    <name evidence="6" type="ORF">J2W49_002640</name>
</gene>
<keyword evidence="1" id="KW-0813">Transport</keyword>
<accession>A0ABU1WP24</accession>
<keyword evidence="2" id="KW-0472">Membrane</keyword>
<evidence type="ECO:0000313" key="7">
    <source>
        <dbReference type="Proteomes" id="UP001265700"/>
    </source>
</evidence>
<evidence type="ECO:0000256" key="4">
    <source>
        <dbReference type="ARBA" id="ARBA00022840"/>
    </source>
</evidence>
<dbReference type="SUPFAM" id="SSF52540">
    <property type="entry name" value="P-loop containing nucleoside triphosphate hydrolases"/>
    <property type="match status" value="1"/>
</dbReference>
<dbReference type="EMBL" id="JAVDWU010000005">
    <property type="protein sequence ID" value="MDR7150677.1"/>
    <property type="molecule type" value="Genomic_DNA"/>
</dbReference>
<dbReference type="Gene3D" id="3.40.50.300">
    <property type="entry name" value="P-loop containing nucleotide triphosphate hydrolases"/>
    <property type="match status" value="1"/>
</dbReference>
<proteinExistence type="predicted"/>
<evidence type="ECO:0000256" key="2">
    <source>
        <dbReference type="ARBA" id="ARBA00022475"/>
    </source>
</evidence>
<name>A0ABU1WP24_9BURK</name>
<evidence type="ECO:0000256" key="1">
    <source>
        <dbReference type="ARBA" id="ARBA00022448"/>
    </source>
</evidence>
<dbReference type="Proteomes" id="UP001265700">
    <property type="component" value="Unassembled WGS sequence"/>
</dbReference>
<dbReference type="PANTHER" id="PTHR42939:SF1">
    <property type="entry name" value="ABC TRANSPORTER ATP-BINDING PROTEIN ALBC-RELATED"/>
    <property type="match status" value="1"/>
</dbReference>
<evidence type="ECO:0000256" key="3">
    <source>
        <dbReference type="ARBA" id="ARBA00022741"/>
    </source>
</evidence>
<dbReference type="InterPro" id="IPR003439">
    <property type="entry name" value="ABC_transporter-like_ATP-bd"/>
</dbReference>
<keyword evidence="3" id="KW-0547">Nucleotide-binding</keyword>
<dbReference type="SMART" id="SM00382">
    <property type="entry name" value="AAA"/>
    <property type="match status" value="1"/>
</dbReference>
<comment type="caution">
    <text evidence="6">The sequence shown here is derived from an EMBL/GenBank/DDBJ whole genome shotgun (WGS) entry which is preliminary data.</text>
</comment>
<dbReference type="InterPro" id="IPR051782">
    <property type="entry name" value="ABC_Transporter_VariousFunc"/>
</dbReference>
<evidence type="ECO:0000259" key="5">
    <source>
        <dbReference type="SMART" id="SM00382"/>
    </source>
</evidence>
<sequence>MNPPILQVQGLVKRYRRGWVRPRTTFELQADFSVDEPAIIGVMGANGAGKTTLFELITGGNQPSAGRVLVNGQDIHRTRYEERDRVALHYHQSYQLRSLSRTRPSFMLERAHSQRAVVHLFDEPQFNTQDGYIGFMLDFFRQLRSEGRLVVLCLHPNEPVHIDILREVCDRFIFVRKDSEQVSRLLFANDLKALVREPSVAAYLGHLAQL</sequence>
<dbReference type="Pfam" id="PF00005">
    <property type="entry name" value="ABC_tran"/>
    <property type="match status" value="1"/>
</dbReference>
<reference evidence="6 7" key="1">
    <citation type="submission" date="2023-07" db="EMBL/GenBank/DDBJ databases">
        <title>Sorghum-associated microbial communities from plants grown in Nebraska, USA.</title>
        <authorList>
            <person name="Schachtman D."/>
        </authorList>
    </citation>
    <scope>NUCLEOTIDE SEQUENCE [LARGE SCALE GENOMIC DNA]</scope>
    <source>
        <strain evidence="6 7">4249</strain>
    </source>
</reference>
<keyword evidence="7" id="KW-1185">Reference proteome</keyword>
<keyword evidence="2" id="KW-1003">Cell membrane</keyword>
<dbReference type="InterPro" id="IPR003593">
    <property type="entry name" value="AAA+_ATPase"/>
</dbReference>
<protein>
    <submittedName>
        <fullName evidence="6">ABC-type multidrug transport system ATPase subunit</fullName>
    </submittedName>
</protein>
<feature type="domain" description="AAA+ ATPase" evidence="5">
    <location>
        <begin position="36"/>
        <end position="178"/>
    </location>
</feature>